<dbReference type="Gene3D" id="3.30.1120.10">
    <property type="match status" value="1"/>
</dbReference>
<dbReference type="RefSeq" id="WP_200391101.1">
    <property type="nucleotide sequence ID" value="NZ_JAENIO010000011.1"/>
</dbReference>
<keyword evidence="4" id="KW-0106">Calcium</keyword>
<keyword evidence="3" id="KW-0378">Hydrolase</keyword>
<dbReference type="GO" id="GO:0046872">
    <property type="term" value="F:metal ion binding"/>
    <property type="evidence" value="ECO:0007669"/>
    <property type="project" value="UniProtKB-KW"/>
</dbReference>
<protein>
    <submittedName>
        <fullName evidence="6">Sulfatase</fullName>
    </submittedName>
</protein>
<dbReference type="CDD" id="cd16026">
    <property type="entry name" value="GALNS_like"/>
    <property type="match status" value="1"/>
</dbReference>
<keyword evidence="2" id="KW-0479">Metal-binding</keyword>
<dbReference type="EMBL" id="JAENIO010000011">
    <property type="protein sequence ID" value="MBK1833667.1"/>
    <property type="molecule type" value="Genomic_DNA"/>
</dbReference>
<dbReference type="InterPro" id="IPR000917">
    <property type="entry name" value="Sulfatase_N"/>
</dbReference>
<dbReference type="Pfam" id="PF00884">
    <property type="entry name" value="Sulfatase"/>
    <property type="match status" value="1"/>
</dbReference>
<evidence type="ECO:0000313" key="7">
    <source>
        <dbReference type="Proteomes" id="UP000604083"/>
    </source>
</evidence>
<keyword evidence="7" id="KW-1185">Reference proteome</keyword>
<dbReference type="Gene3D" id="3.40.720.10">
    <property type="entry name" value="Alkaline Phosphatase, subunit A"/>
    <property type="match status" value="1"/>
</dbReference>
<dbReference type="PROSITE" id="PS00149">
    <property type="entry name" value="SULFATASE_2"/>
    <property type="match status" value="1"/>
</dbReference>
<comment type="similarity">
    <text evidence="1">Belongs to the sulfatase family.</text>
</comment>
<sequence>MPSFNPPSAPHSSLRPTLAIWLLFLGAIIPALAKAPNLILIYADDLGYGDLGCYGSEEIHSPHLDRLASEGLRFTDFYATSASCTPSRAALMTASYPGRVGLNNVLMPESKDKKTGKHLGLNPSEITLAEILRDQGYATALVGKWHLGDHPEFLPTNHGFEHFFGLPYSNDMVPPRFVDLPLMRNEEVIAVNPDQDLITRRYTEESLRFIEENKDQPFFLFLSHSMPHRPCHASEPFTKRFSKEQLAQIKPGEDKASRDFLYPAAVEEIDWSAGQILTKLAEVELESNTLILFTSDNGPKVGSAGPLRGLKGSNYEGGHRVPGIMRWPDRIPAGSTTDEIATTMDLLPTMAHLLGVKLPDDRVLDGHNILPLLENPASAQSPYRAYFYTHGPLGVRVGPWKLLGRGKQAALYNLETDLKERTNLLKKHPEVVARLEKEREAFRASLKAHSRLAGVPQL</sequence>
<comment type="caution">
    <text evidence="6">The sequence shown here is derived from an EMBL/GenBank/DDBJ whole genome shotgun (WGS) entry which is preliminary data.</text>
</comment>
<reference evidence="6" key="1">
    <citation type="submission" date="2021-01" db="EMBL/GenBank/DDBJ databases">
        <title>Modified the classification status of verrucomicrobia.</title>
        <authorList>
            <person name="Feng X."/>
        </authorList>
    </citation>
    <scope>NUCLEOTIDE SEQUENCE</scope>
    <source>
        <strain evidence="6">KCTC 12986</strain>
    </source>
</reference>
<name>A0A934RPW1_9BACT</name>
<dbReference type="PANTHER" id="PTHR42693:SF53">
    <property type="entry name" value="ENDO-4-O-SULFATASE"/>
    <property type="match status" value="1"/>
</dbReference>
<dbReference type="Proteomes" id="UP000604083">
    <property type="component" value="Unassembled WGS sequence"/>
</dbReference>
<organism evidence="6 7">
    <name type="scientific">Roseibacillus ishigakijimensis</name>
    <dbReference type="NCBI Taxonomy" id="454146"/>
    <lineage>
        <taxon>Bacteria</taxon>
        <taxon>Pseudomonadati</taxon>
        <taxon>Verrucomicrobiota</taxon>
        <taxon>Verrucomicrobiia</taxon>
        <taxon>Verrucomicrobiales</taxon>
        <taxon>Verrucomicrobiaceae</taxon>
        <taxon>Roseibacillus</taxon>
    </lineage>
</organism>
<accession>A0A934RPW1</accession>
<evidence type="ECO:0000259" key="5">
    <source>
        <dbReference type="Pfam" id="PF00884"/>
    </source>
</evidence>
<dbReference type="InterPro" id="IPR024607">
    <property type="entry name" value="Sulfatase_CS"/>
</dbReference>
<evidence type="ECO:0000313" key="6">
    <source>
        <dbReference type="EMBL" id="MBK1833667.1"/>
    </source>
</evidence>
<dbReference type="GO" id="GO:0004065">
    <property type="term" value="F:arylsulfatase activity"/>
    <property type="evidence" value="ECO:0007669"/>
    <property type="project" value="TreeGrafter"/>
</dbReference>
<evidence type="ECO:0000256" key="4">
    <source>
        <dbReference type="ARBA" id="ARBA00022837"/>
    </source>
</evidence>
<dbReference type="InterPro" id="IPR017850">
    <property type="entry name" value="Alkaline_phosphatase_core_sf"/>
</dbReference>
<evidence type="ECO:0000256" key="3">
    <source>
        <dbReference type="ARBA" id="ARBA00022801"/>
    </source>
</evidence>
<feature type="domain" description="Sulfatase N-terminal" evidence="5">
    <location>
        <begin position="36"/>
        <end position="356"/>
    </location>
</feature>
<proteinExistence type="inferred from homology"/>
<dbReference type="PANTHER" id="PTHR42693">
    <property type="entry name" value="ARYLSULFATASE FAMILY MEMBER"/>
    <property type="match status" value="1"/>
</dbReference>
<gene>
    <name evidence="6" type="ORF">JIN78_06290</name>
</gene>
<evidence type="ECO:0000256" key="1">
    <source>
        <dbReference type="ARBA" id="ARBA00008779"/>
    </source>
</evidence>
<dbReference type="SUPFAM" id="SSF53649">
    <property type="entry name" value="Alkaline phosphatase-like"/>
    <property type="match status" value="1"/>
</dbReference>
<evidence type="ECO:0000256" key="2">
    <source>
        <dbReference type="ARBA" id="ARBA00022723"/>
    </source>
</evidence>
<dbReference type="AlphaFoldDB" id="A0A934RPW1"/>
<dbReference type="InterPro" id="IPR050738">
    <property type="entry name" value="Sulfatase"/>
</dbReference>